<evidence type="ECO:0000256" key="5">
    <source>
        <dbReference type="ARBA" id="ARBA00038121"/>
    </source>
</evidence>
<evidence type="ECO:0000256" key="3">
    <source>
        <dbReference type="ARBA" id="ARBA00022777"/>
    </source>
</evidence>
<name>A0A2N3PHA0_9HELI</name>
<evidence type="ECO:0000259" key="7">
    <source>
        <dbReference type="Pfam" id="PF08544"/>
    </source>
</evidence>
<dbReference type="InterPro" id="IPR006204">
    <property type="entry name" value="GHMP_kinase_N_dom"/>
</dbReference>
<dbReference type="InterPro" id="IPR036554">
    <property type="entry name" value="GHMP_kinase_C_sf"/>
</dbReference>
<dbReference type="SUPFAM" id="SSF55060">
    <property type="entry name" value="GHMP Kinase, C-terminal domain"/>
    <property type="match status" value="1"/>
</dbReference>
<evidence type="ECO:0000259" key="6">
    <source>
        <dbReference type="Pfam" id="PF00288"/>
    </source>
</evidence>
<evidence type="ECO:0000256" key="2">
    <source>
        <dbReference type="ARBA" id="ARBA00022741"/>
    </source>
</evidence>
<dbReference type="OrthoDB" id="9812992at2"/>
<keyword evidence="4" id="KW-0067">ATP-binding</keyword>
<dbReference type="PIRSF" id="PIRSF036406">
    <property type="entry name" value="Hept_kin"/>
    <property type="match status" value="1"/>
</dbReference>
<dbReference type="STRING" id="556267.HWAG_01359"/>
<dbReference type="Pfam" id="PF00288">
    <property type="entry name" value="GHMP_kinases_N"/>
    <property type="match status" value="1"/>
</dbReference>
<keyword evidence="2" id="KW-0547">Nucleotide-binding</keyword>
<dbReference type="AlphaFoldDB" id="A0A2N3PHA0"/>
<proteinExistence type="inferred from homology"/>
<dbReference type="RefSeq" id="WP_006803055.1">
    <property type="nucleotide sequence ID" value="NZ_CABKOI010000019.1"/>
</dbReference>
<dbReference type="GeneID" id="97290527"/>
<dbReference type="PRINTS" id="PR00960">
    <property type="entry name" value="LMBPPROTEIN"/>
</dbReference>
<protein>
    <submittedName>
        <fullName evidence="8">Dehydrogenase</fullName>
    </submittedName>
</protein>
<dbReference type="Pfam" id="PF08544">
    <property type="entry name" value="GHMP_kinases_C"/>
    <property type="match status" value="1"/>
</dbReference>
<comment type="caution">
    <text evidence="8">The sequence shown here is derived from an EMBL/GenBank/DDBJ whole genome shotgun (WGS) entry which is preliminary data.</text>
</comment>
<dbReference type="InterPro" id="IPR020568">
    <property type="entry name" value="Ribosomal_Su5_D2-typ_SF"/>
</dbReference>
<evidence type="ECO:0000256" key="4">
    <source>
        <dbReference type="ARBA" id="ARBA00022840"/>
    </source>
</evidence>
<comment type="similarity">
    <text evidence="5">Belongs to the GHMP kinase family.</text>
</comment>
<gene>
    <name evidence="8" type="ORF">BCM31_05450</name>
</gene>
<dbReference type="InterPro" id="IPR052203">
    <property type="entry name" value="GHMP_Kinase-Related"/>
</dbReference>
<organism evidence="8 9">
    <name type="scientific">Helicobacter winghamensis</name>
    <dbReference type="NCBI Taxonomy" id="157268"/>
    <lineage>
        <taxon>Bacteria</taxon>
        <taxon>Pseudomonadati</taxon>
        <taxon>Campylobacterota</taxon>
        <taxon>Epsilonproteobacteria</taxon>
        <taxon>Campylobacterales</taxon>
        <taxon>Helicobacteraceae</taxon>
        <taxon>Helicobacter</taxon>
    </lineage>
</organism>
<dbReference type="Proteomes" id="UP000233350">
    <property type="component" value="Unassembled WGS sequence"/>
</dbReference>
<dbReference type="InterPro" id="IPR014606">
    <property type="entry name" value="Heptose_7-P_kinase"/>
</dbReference>
<dbReference type="PANTHER" id="PTHR32463:SF0">
    <property type="entry name" value="L-FUCOSE KINASE"/>
    <property type="match status" value="1"/>
</dbReference>
<dbReference type="PANTHER" id="PTHR32463">
    <property type="entry name" value="L-FUCOSE KINASE"/>
    <property type="match status" value="1"/>
</dbReference>
<evidence type="ECO:0000256" key="1">
    <source>
        <dbReference type="ARBA" id="ARBA00022679"/>
    </source>
</evidence>
<keyword evidence="3" id="KW-0418">Kinase</keyword>
<dbReference type="GO" id="GO:0005524">
    <property type="term" value="F:ATP binding"/>
    <property type="evidence" value="ECO:0007669"/>
    <property type="project" value="UniProtKB-KW"/>
</dbReference>
<dbReference type="InterPro" id="IPR001174">
    <property type="entry name" value="HddA/FKP"/>
</dbReference>
<dbReference type="InterPro" id="IPR013750">
    <property type="entry name" value="GHMP_kinase_C_dom"/>
</dbReference>
<sequence length="341" mass="37833">MKIVRSQAPLRLGLAGGGTDIDLYCEKYGGYVLNATISMYIRCTIKERDDGKIVFDSPDTNCLVEYESAESLALDGMLDLYKCIYNRLVRDFIKKPLSFSLHTYSDAPSGSGLGGSSTLVVAIIAAFVEWLHLPLGEYDVAKLAFEIEREEMGIVGGAQDQYAATFGGFNFMEFYGDKRVIVNPLRVKNWIVSELESQVVLYFTNITREAKDIESHKKGKLQGGKSLEAMHQIKQDASDMKEALLKGDFKNIARILGKSWESKKVISEIVSNDEVDRIYRLAMDSGAYSGKISGAGAGGFMFFMVDPIRKYNLVKKLNTEGGGGYVAEFNFVKEGVKSWTI</sequence>
<dbReference type="GO" id="GO:0050201">
    <property type="term" value="F:fucokinase activity"/>
    <property type="evidence" value="ECO:0007669"/>
    <property type="project" value="TreeGrafter"/>
</dbReference>
<accession>A0A2N3PHA0</accession>
<keyword evidence="9" id="KW-1185">Reference proteome</keyword>
<dbReference type="Gene3D" id="3.30.230.120">
    <property type="match status" value="1"/>
</dbReference>
<dbReference type="SUPFAM" id="SSF54211">
    <property type="entry name" value="Ribosomal protein S5 domain 2-like"/>
    <property type="match status" value="1"/>
</dbReference>
<keyword evidence="1" id="KW-0808">Transferase</keyword>
<dbReference type="GO" id="GO:0042352">
    <property type="term" value="P:GDP-L-fucose salvage"/>
    <property type="evidence" value="ECO:0007669"/>
    <property type="project" value="TreeGrafter"/>
</dbReference>
<dbReference type="EMBL" id="MBPK01000046">
    <property type="protein sequence ID" value="PKT79769.1"/>
    <property type="molecule type" value="Genomic_DNA"/>
</dbReference>
<feature type="domain" description="GHMP kinase N-terminal" evidence="6">
    <location>
        <begin position="82"/>
        <end position="168"/>
    </location>
</feature>
<evidence type="ECO:0000313" key="9">
    <source>
        <dbReference type="Proteomes" id="UP000233350"/>
    </source>
</evidence>
<evidence type="ECO:0000313" key="8">
    <source>
        <dbReference type="EMBL" id="PKT79769.1"/>
    </source>
</evidence>
<feature type="domain" description="GHMP kinase C-terminal" evidence="7">
    <location>
        <begin position="240"/>
        <end position="319"/>
    </location>
</feature>
<reference evidence="8 9" key="1">
    <citation type="submission" date="2016-07" db="EMBL/GenBank/DDBJ databases">
        <title>Detection of Helicobacter winghamensis from caecal content of red fox (Vulpes vulpes).</title>
        <authorList>
            <person name="Zanoni R.G."/>
            <person name="Florio D."/>
            <person name="Caffara M."/>
            <person name="Renzi M."/>
            <person name="Parisi A."/>
            <person name="Pasquali F."/>
            <person name="Manfreda G."/>
        </authorList>
    </citation>
    <scope>NUCLEOTIDE SEQUENCE [LARGE SCALE GENOMIC DNA]</scope>
    <source>
        <strain evidence="8 9">295_13</strain>
    </source>
</reference>